<dbReference type="WBParaSite" id="ECPE_0000463501-mRNA-1">
    <property type="protein sequence ID" value="ECPE_0000463501-mRNA-1"/>
    <property type="gene ID" value="ECPE_0000463501"/>
</dbReference>
<dbReference type="PANTHER" id="PTHR14421:SF3">
    <property type="entry name" value="SPERMATOGENESIS-ASSOCIATED PROTEIN 1"/>
    <property type="match status" value="1"/>
</dbReference>
<evidence type="ECO:0000313" key="1">
    <source>
        <dbReference type="EMBL" id="VDP73152.1"/>
    </source>
</evidence>
<protein>
    <submittedName>
        <fullName evidence="3">Mediator of RNA polymerase II transcription subunit 25</fullName>
    </submittedName>
</protein>
<dbReference type="AlphaFoldDB" id="A0A183ACD8"/>
<evidence type="ECO:0000313" key="3">
    <source>
        <dbReference type="WBParaSite" id="ECPE_0000463501-mRNA-1"/>
    </source>
</evidence>
<name>A0A183ACD8_9TREM</name>
<dbReference type="PANTHER" id="PTHR14421">
    <property type="entry name" value="SPERMATOGENESIS-ASSOCIATED PROTEIN 1"/>
    <property type="match status" value="1"/>
</dbReference>
<dbReference type="EMBL" id="UZAN01041484">
    <property type="protein sequence ID" value="VDP73152.1"/>
    <property type="molecule type" value="Genomic_DNA"/>
</dbReference>
<reference evidence="1 2" key="2">
    <citation type="submission" date="2018-11" db="EMBL/GenBank/DDBJ databases">
        <authorList>
            <consortium name="Pathogen Informatics"/>
        </authorList>
    </citation>
    <scope>NUCLEOTIDE SEQUENCE [LARGE SCALE GENOMIC DNA]</scope>
    <source>
        <strain evidence="1 2">Egypt</strain>
    </source>
</reference>
<gene>
    <name evidence="1" type="ORF">ECPE_LOCUS4623</name>
</gene>
<dbReference type="InterPro" id="IPR039062">
    <property type="entry name" value="SPAT1"/>
</dbReference>
<sequence length="230" mass="25404">MSDPVEESVTADIHVYVVPPLLWNNDLNTAFSDLFKQTVSAGIVRPNLNQTLSEFRREIENQLGFQFLPKDYVFCKNVGHSLGRIRPHQESLFQVKEFLPPLTNEPEIYVIDLGALVEETSKPPTPDATIQTRARSLSVRPIEPANVPPPNMSGEFLAINGQSNQLGQQLFPRGSLVSPGIVFTNIQDSLVRTGSNMTYNAQETGTNPNMNAQAGQQVPNILVSSPIHPM</sequence>
<dbReference type="OrthoDB" id="9901850at2759"/>
<evidence type="ECO:0000313" key="2">
    <source>
        <dbReference type="Proteomes" id="UP000272942"/>
    </source>
</evidence>
<keyword evidence="2" id="KW-1185">Reference proteome</keyword>
<dbReference type="Proteomes" id="UP000272942">
    <property type="component" value="Unassembled WGS sequence"/>
</dbReference>
<accession>A0A183ACD8</accession>
<organism evidence="3">
    <name type="scientific">Echinostoma caproni</name>
    <dbReference type="NCBI Taxonomy" id="27848"/>
    <lineage>
        <taxon>Eukaryota</taxon>
        <taxon>Metazoa</taxon>
        <taxon>Spiralia</taxon>
        <taxon>Lophotrochozoa</taxon>
        <taxon>Platyhelminthes</taxon>
        <taxon>Trematoda</taxon>
        <taxon>Digenea</taxon>
        <taxon>Plagiorchiida</taxon>
        <taxon>Echinostomata</taxon>
        <taxon>Echinostomatoidea</taxon>
        <taxon>Echinostomatidae</taxon>
        <taxon>Echinostoma</taxon>
    </lineage>
</organism>
<reference evidence="3" key="1">
    <citation type="submission" date="2016-06" db="UniProtKB">
        <authorList>
            <consortium name="WormBaseParasite"/>
        </authorList>
    </citation>
    <scope>IDENTIFICATION</scope>
</reference>
<proteinExistence type="predicted"/>